<evidence type="ECO:0000256" key="5">
    <source>
        <dbReference type="ARBA" id="ARBA00022833"/>
    </source>
</evidence>
<accession>A0A367L3T7</accession>
<reference evidence="10 11" key="1">
    <citation type="journal article" date="2015" name="BMC Genomics">
        <title>Insights from the genome of Ophiocordyceps polyrhachis-furcata to pathogenicity and host specificity in insect fungi.</title>
        <authorList>
            <person name="Wichadakul D."/>
            <person name="Kobmoo N."/>
            <person name="Ingsriswang S."/>
            <person name="Tangphatsornruang S."/>
            <person name="Chantasingh D."/>
            <person name="Luangsa-ard J.J."/>
            <person name="Eurwilaichitr L."/>
        </authorList>
    </citation>
    <scope>NUCLEOTIDE SEQUENCE [LARGE SCALE GENOMIC DNA]</scope>
    <source>
        <strain evidence="10 11">BCC 54312</strain>
    </source>
</reference>
<comment type="subcellular location">
    <subcellularLocation>
        <location evidence="1">Nucleus</location>
    </subcellularLocation>
</comment>
<keyword evidence="3" id="KW-0677">Repeat</keyword>
<evidence type="ECO:0000256" key="4">
    <source>
        <dbReference type="ARBA" id="ARBA00022771"/>
    </source>
</evidence>
<dbReference type="SMART" id="SM00343">
    <property type="entry name" value="ZnF_C2HC"/>
    <property type="match status" value="5"/>
</dbReference>
<keyword evidence="11" id="KW-1185">Reference proteome</keyword>
<dbReference type="STRING" id="1330021.A0A367L3T7"/>
<dbReference type="GO" id="GO:0071038">
    <property type="term" value="P:TRAMP-dependent tRNA surveillance pathway"/>
    <property type="evidence" value="ECO:0007669"/>
    <property type="project" value="TreeGrafter"/>
</dbReference>
<evidence type="ECO:0000256" key="2">
    <source>
        <dbReference type="ARBA" id="ARBA00022723"/>
    </source>
</evidence>
<proteinExistence type="predicted"/>
<evidence type="ECO:0000256" key="7">
    <source>
        <dbReference type="PROSITE-ProRule" id="PRU00047"/>
    </source>
</evidence>
<feature type="region of interest" description="Disordered" evidence="8">
    <location>
        <begin position="37"/>
        <end position="69"/>
    </location>
</feature>
<feature type="region of interest" description="Disordered" evidence="8">
    <location>
        <begin position="291"/>
        <end position="315"/>
    </location>
</feature>
<dbReference type="PANTHER" id="PTHR46543:SF1">
    <property type="entry name" value="ZINC FINGER CCHC DOMAIN-CONTAINING PROTEIN 7"/>
    <property type="match status" value="1"/>
</dbReference>
<dbReference type="InterPro" id="IPR051644">
    <property type="entry name" value="TRAMP_AT-DNA-binding"/>
</dbReference>
<dbReference type="GO" id="GO:0003723">
    <property type="term" value="F:RNA binding"/>
    <property type="evidence" value="ECO:0007669"/>
    <property type="project" value="TreeGrafter"/>
</dbReference>
<keyword evidence="6" id="KW-0539">Nucleus</keyword>
<dbReference type="GO" id="GO:0071039">
    <property type="term" value="P:nuclear polyadenylation-dependent CUT catabolic process"/>
    <property type="evidence" value="ECO:0007669"/>
    <property type="project" value="TreeGrafter"/>
</dbReference>
<feature type="compositionally biased region" description="Low complexity" evidence="8">
    <location>
        <begin position="94"/>
        <end position="105"/>
    </location>
</feature>
<evidence type="ECO:0000256" key="3">
    <source>
        <dbReference type="ARBA" id="ARBA00022737"/>
    </source>
</evidence>
<sequence length="558" mass="60974">MFYWFLCLYAPTEQQPNITGRGECYDKPTIGPDLLLAGEERQTLRRRRHEQDRNTSKRSINKAPIMEHVPHDVIVIESSNDEAASTAGRKRPSADSSTSTDTSVAKAKKRRLTESDDDEEAESRGQEASLPKPASSSPCRVPGIVMPLNPPSYSFESQTFLLPAFSDEMVGSRLQRFGRWIHALCLYNEGQGEATTSRVAVKAYVHYIRYHSDLGPAAKSKARKQANKAMQISVPLAKDLGMRLAVATAMPATASVIHAPVMHAAAAAAAAPVATHAAASASATVVVVADDASPAANESRDRDVDAGGKRAPRDELQRRYYPSATDPANMCLYCSRVGHVAADCPHKTCKFCGQTGHWHYACKTRQRCTNCRQLGHATSACGGVKVEDKTGLTCAFCDGKDHLEDECTEVWRTYHPPDESNKVKDMVISCAVCASREHYFSECPDRKYPANPTWTLANRARYVDANCGALSIAAAAEMRAGGYRHSVAKPGGKNQRQIRYSASEDSDIEMLGGSELKTGDTAVNREKKKKKKKKKKKNVAAATSHGLQRQKTRAMAKV</sequence>
<dbReference type="InterPro" id="IPR036875">
    <property type="entry name" value="Znf_CCHC_sf"/>
</dbReference>
<dbReference type="Gene3D" id="4.10.60.10">
    <property type="entry name" value="Zinc finger, CCHC-type"/>
    <property type="match status" value="2"/>
</dbReference>
<keyword evidence="4 7" id="KW-0863">Zinc-finger</keyword>
<evidence type="ECO:0000313" key="10">
    <source>
        <dbReference type="EMBL" id="RCI09096.1"/>
    </source>
</evidence>
<dbReference type="SUPFAM" id="SSF57756">
    <property type="entry name" value="Retrovirus zinc finger-like domains"/>
    <property type="match status" value="2"/>
</dbReference>
<keyword evidence="5" id="KW-0862">Zinc</keyword>
<feature type="domain" description="CCHC-type" evidence="9">
    <location>
        <begin position="331"/>
        <end position="345"/>
    </location>
</feature>
<dbReference type="EMBL" id="LKCN02000017">
    <property type="protein sequence ID" value="RCI09096.1"/>
    <property type="molecule type" value="Genomic_DNA"/>
</dbReference>
<evidence type="ECO:0000313" key="11">
    <source>
        <dbReference type="Proteomes" id="UP000253664"/>
    </source>
</evidence>
<evidence type="ECO:0000256" key="1">
    <source>
        <dbReference type="ARBA" id="ARBA00004123"/>
    </source>
</evidence>
<dbReference type="GO" id="GO:0071031">
    <property type="term" value="P:nuclear mRNA surveillance of mRNA 3'-end processing"/>
    <property type="evidence" value="ECO:0007669"/>
    <property type="project" value="TreeGrafter"/>
</dbReference>
<dbReference type="AlphaFoldDB" id="A0A367L3T7"/>
<dbReference type="GO" id="GO:0008270">
    <property type="term" value="F:zinc ion binding"/>
    <property type="evidence" value="ECO:0007669"/>
    <property type="project" value="UniProtKB-KW"/>
</dbReference>
<keyword evidence="2" id="KW-0479">Metal-binding</keyword>
<dbReference type="PROSITE" id="PS50158">
    <property type="entry name" value="ZF_CCHC"/>
    <property type="match status" value="1"/>
</dbReference>
<protein>
    <recommendedName>
        <fullName evidence="9">CCHC-type domain-containing protein</fullName>
    </recommendedName>
</protein>
<feature type="compositionally biased region" description="Basic residues" evidence="8">
    <location>
        <begin position="526"/>
        <end position="538"/>
    </location>
</feature>
<dbReference type="InterPro" id="IPR001878">
    <property type="entry name" value="Znf_CCHC"/>
</dbReference>
<feature type="compositionally biased region" description="Basic residues" evidence="8">
    <location>
        <begin position="548"/>
        <end position="558"/>
    </location>
</feature>
<dbReference type="GO" id="GO:0071036">
    <property type="term" value="P:nuclear polyadenylation-dependent snoRNA catabolic process"/>
    <property type="evidence" value="ECO:0007669"/>
    <property type="project" value="TreeGrafter"/>
</dbReference>
<dbReference type="GO" id="GO:0031499">
    <property type="term" value="C:TRAMP complex"/>
    <property type="evidence" value="ECO:0007669"/>
    <property type="project" value="TreeGrafter"/>
</dbReference>
<dbReference type="GO" id="GO:0071035">
    <property type="term" value="P:nuclear polyadenylation-dependent rRNA catabolic process"/>
    <property type="evidence" value="ECO:0007669"/>
    <property type="project" value="TreeGrafter"/>
</dbReference>
<gene>
    <name evidence="10" type="ORF">L249_5041</name>
</gene>
<dbReference type="OrthoDB" id="7608935at2759"/>
<organism evidence="10 11">
    <name type="scientific">Ophiocordyceps polyrhachis-furcata BCC 54312</name>
    <dbReference type="NCBI Taxonomy" id="1330021"/>
    <lineage>
        <taxon>Eukaryota</taxon>
        <taxon>Fungi</taxon>
        <taxon>Dikarya</taxon>
        <taxon>Ascomycota</taxon>
        <taxon>Pezizomycotina</taxon>
        <taxon>Sordariomycetes</taxon>
        <taxon>Hypocreomycetidae</taxon>
        <taxon>Hypocreales</taxon>
        <taxon>Ophiocordycipitaceae</taxon>
        <taxon>Ophiocordyceps</taxon>
    </lineage>
</organism>
<comment type="caution">
    <text evidence="10">The sequence shown here is derived from an EMBL/GenBank/DDBJ whole genome shotgun (WGS) entry which is preliminary data.</text>
</comment>
<evidence type="ECO:0000259" key="9">
    <source>
        <dbReference type="PROSITE" id="PS50158"/>
    </source>
</evidence>
<feature type="region of interest" description="Disordered" evidence="8">
    <location>
        <begin position="81"/>
        <end position="143"/>
    </location>
</feature>
<feature type="compositionally biased region" description="Basic and acidic residues" evidence="8">
    <location>
        <begin position="38"/>
        <end position="55"/>
    </location>
</feature>
<feature type="region of interest" description="Disordered" evidence="8">
    <location>
        <begin position="511"/>
        <end position="558"/>
    </location>
</feature>
<evidence type="ECO:0000256" key="6">
    <source>
        <dbReference type="ARBA" id="ARBA00023242"/>
    </source>
</evidence>
<dbReference type="PANTHER" id="PTHR46543">
    <property type="entry name" value="ZINC FINGER CCHC DOMAIN-CONTAINING PROTEIN 7"/>
    <property type="match status" value="1"/>
</dbReference>
<dbReference type="Proteomes" id="UP000253664">
    <property type="component" value="Unassembled WGS sequence"/>
</dbReference>
<feature type="compositionally biased region" description="Basic and acidic residues" evidence="8">
    <location>
        <begin position="298"/>
        <end position="315"/>
    </location>
</feature>
<dbReference type="GO" id="GO:0071037">
    <property type="term" value="P:nuclear polyadenylation-dependent snRNA catabolic process"/>
    <property type="evidence" value="ECO:0007669"/>
    <property type="project" value="TreeGrafter"/>
</dbReference>
<name>A0A367L3T7_9HYPO</name>
<evidence type="ECO:0000256" key="8">
    <source>
        <dbReference type="SAM" id="MobiDB-lite"/>
    </source>
</evidence>